<name>A0ACC7LM52_9FLAO</name>
<dbReference type="Proteomes" id="UP001595191">
    <property type="component" value="Unassembled WGS sequence"/>
</dbReference>
<keyword evidence="2" id="KW-1185">Reference proteome</keyword>
<keyword evidence="1" id="KW-0808">Transferase</keyword>
<organism evidence="1 2">
    <name type="scientific">Meishania litoralis</name>
    <dbReference type="NCBI Taxonomy" id="3434685"/>
    <lineage>
        <taxon>Bacteria</taxon>
        <taxon>Pseudomonadati</taxon>
        <taxon>Bacteroidota</taxon>
        <taxon>Flavobacteriia</taxon>
        <taxon>Flavobacteriales</taxon>
        <taxon>Flavobacteriaceae</taxon>
        <taxon>Meishania</taxon>
    </lineage>
</organism>
<evidence type="ECO:0000313" key="2">
    <source>
        <dbReference type="Proteomes" id="UP001595191"/>
    </source>
</evidence>
<keyword evidence="1" id="KW-0489">Methyltransferase</keyword>
<accession>A0ACC7LM52</accession>
<sequence>MVVKSQIKLIKSLQQKKYRSKNRMFVVEGIKMVQELLNSNFTVFKIFTTDLSNFKTRADIVEVVSNSELRQMSGLKNPNQALGAFYIPESKTVDFDDWILVLDDVRDPGNLGTIIRLCDWFGIKNLVCSKNTVDCYNPKVLQASMGSIARVNVVYNDLEHFLDNTGKPLYGAFMSGSSVYKEQLPKGGILVMGNEANGISKNVEKLISSKIAIPQFGDSTTESLNVATATAILLNEIRRK</sequence>
<reference evidence="1" key="1">
    <citation type="submission" date="2024-09" db="EMBL/GenBank/DDBJ databases">
        <authorList>
            <person name="Liu J."/>
        </authorList>
    </citation>
    <scope>NUCLEOTIDE SEQUENCE</scope>
    <source>
        <strain evidence="1">NBU2967</strain>
    </source>
</reference>
<proteinExistence type="predicted"/>
<dbReference type="EMBL" id="JBHFPV010000004">
    <property type="protein sequence ID" value="MFH6604684.1"/>
    <property type="molecule type" value="Genomic_DNA"/>
</dbReference>
<evidence type="ECO:0000313" key="1">
    <source>
        <dbReference type="EMBL" id="MFH6604684.1"/>
    </source>
</evidence>
<protein>
    <submittedName>
        <fullName evidence="1">TrmH family RNA methyltransferase</fullName>
    </submittedName>
</protein>
<gene>
    <name evidence="1" type="ORF">ACEZ3G_14440</name>
</gene>
<comment type="caution">
    <text evidence="1">The sequence shown here is derived from an EMBL/GenBank/DDBJ whole genome shotgun (WGS) entry which is preliminary data.</text>
</comment>